<gene>
    <name evidence="1" type="ORF">JF888_04895</name>
</gene>
<dbReference type="RefSeq" id="WP_338177089.1">
    <property type="nucleotide sequence ID" value="NZ_JAEKNQ010000020.1"/>
</dbReference>
<organism evidence="1 2">
    <name type="scientific">Candidatus Dormiibacter inghamiae</name>
    <dbReference type="NCBI Taxonomy" id="3127013"/>
    <lineage>
        <taxon>Bacteria</taxon>
        <taxon>Bacillati</taxon>
        <taxon>Candidatus Dormiibacterota</taxon>
        <taxon>Candidatus Dormibacteria</taxon>
        <taxon>Candidatus Dormibacterales</taxon>
        <taxon>Candidatus Dormibacteraceae</taxon>
        <taxon>Candidatus Dormiibacter</taxon>
    </lineage>
</organism>
<dbReference type="Proteomes" id="UP000620075">
    <property type="component" value="Unassembled WGS sequence"/>
</dbReference>
<evidence type="ECO:0000313" key="1">
    <source>
        <dbReference type="EMBL" id="MBJ7602518.1"/>
    </source>
</evidence>
<name>A0A934KGM5_9BACT</name>
<dbReference type="EMBL" id="JAEKNQ010000020">
    <property type="protein sequence ID" value="MBJ7602518.1"/>
    <property type="molecule type" value="Genomic_DNA"/>
</dbReference>
<proteinExistence type="predicted"/>
<dbReference type="AlphaFoldDB" id="A0A934KGM5"/>
<reference evidence="1 2" key="1">
    <citation type="submission" date="2020-10" db="EMBL/GenBank/DDBJ databases">
        <title>Ca. Dormibacterota MAGs.</title>
        <authorList>
            <person name="Montgomery K."/>
        </authorList>
    </citation>
    <scope>NUCLEOTIDE SEQUENCE [LARGE SCALE GENOMIC DNA]</scope>
    <source>
        <strain evidence="1">SC8811_S16_3</strain>
    </source>
</reference>
<accession>A0A934KGM5</accession>
<sequence>MIREASMAIETVTVSQQREQAEKYAKRNKMRYLDHLLDQLERLNLADQSEVPKPLAEAVKTLVVASPPTAACNHCGDEVLATMDCLYEILDALMGHPDDD</sequence>
<protein>
    <submittedName>
        <fullName evidence="1">Uncharacterized protein</fullName>
    </submittedName>
</protein>
<evidence type="ECO:0000313" key="2">
    <source>
        <dbReference type="Proteomes" id="UP000620075"/>
    </source>
</evidence>
<comment type="caution">
    <text evidence="1">The sequence shown here is derived from an EMBL/GenBank/DDBJ whole genome shotgun (WGS) entry which is preliminary data.</text>
</comment>